<feature type="region of interest" description="Disordered" evidence="3">
    <location>
        <begin position="509"/>
        <end position="615"/>
    </location>
</feature>
<feature type="compositionally biased region" description="Basic and acidic residues" evidence="3">
    <location>
        <begin position="123"/>
        <end position="134"/>
    </location>
</feature>
<comment type="similarity">
    <text evidence="1">Belongs to the SNW family.</text>
</comment>
<feature type="compositionally biased region" description="Polar residues" evidence="3">
    <location>
        <begin position="174"/>
        <end position="186"/>
    </location>
</feature>
<feature type="compositionally biased region" description="Basic and acidic residues" evidence="3">
    <location>
        <begin position="544"/>
        <end position="556"/>
    </location>
</feature>
<dbReference type="PANTHER" id="PTHR12096">
    <property type="entry name" value="NUCLEAR PROTEIN SKIP-RELATED"/>
    <property type="match status" value="1"/>
</dbReference>
<dbReference type="EMBL" id="GBEZ01004046">
    <property type="protein sequence ID" value="JAC81137.1"/>
    <property type="molecule type" value="Transcribed_RNA"/>
</dbReference>
<dbReference type="AlphaFoldDB" id="A0A061S7N1"/>
<feature type="region of interest" description="Disordered" evidence="3">
    <location>
        <begin position="156"/>
        <end position="186"/>
    </location>
</feature>
<feature type="compositionally biased region" description="Low complexity" evidence="3">
    <location>
        <begin position="580"/>
        <end position="589"/>
    </location>
</feature>
<dbReference type="GO" id="GO:0000398">
    <property type="term" value="P:mRNA splicing, via spliceosome"/>
    <property type="evidence" value="ECO:0007669"/>
    <property type="project" value="InterPro"/>
</dbReference>
<feature type="region of interest" description="Disordered" evidence="3">
    <location>
        <begin position="330"/>
        <end position="459"/>
    </location>
</feature>
<evidence type="ECO:0000256" key="1">
    <source>
        <dbReference type="ARBA" id="ARBA00010197"/>
    </source>
</evidence>
<keyword evidence="2" id="KW-0175">Coiled coil</keyword>
<gene>
    <name evidence="5" type="primary">SKIIP</name>
    <name evidence="5" type="ORF">TSPGSL018_8604</name>
</gene>
<feature type="coiled-coil region" evidence="2">
    <location>
        <begin position="294"/>
        <end position="330"/>
    </location>
</feature>
<organism evidence="5">
    <name type="scientific">Tetraselmis sp. GSL018</name>
    <dbReference type="NCBI Taxonomy" id="582737"/>
    <lineage>
        <taxon>Eukaryota</taxon>
        <taxon>Viridiplantae</taxon>
        <taxon>Chlorophyta</taxon>
        <taxon>core chlorophytes</taxon>
        <taxon>Chlorodendrophyceae</taxon>
        <taxon>Chlorodendrales</taxon>
        <taxon>Chlorodendraceae</taxon>
        <taxon>Tetraselmis</taxon>
    </lineage>
</organism>
<evidence type="ECO:0000256" key="2">
    <source>
        <dbReference type="SAM" id="Coils"/>
    </source>
</evidence>
<reference evidence="5" key="1">
    <citation type="submission" date="2014-05" db="EMBL/GenBank/DDBJ databases">
        <title>The transcriptome of the halophilic microalga Tetraselmis sp. GSL018 isolated from the Great Salt Lake, Utah.</title>
        <authorList>
            <person name="Jinkerson R.E."/>
            <person name="D'Adamo S."/>
            <person name="Posewitz M.C."/>
        </authorList>
    </citation>
    <scope>NUCLEOTIDE SEQUENCE</scope>
    <source>
        <strain evidence="5">GSL018</strain>
    </source>
</reference>
<protein>
    <submittedName>
        <fullName evidence="5">SNW domain-containing protein 1</fullName>
    </submittedName>
</protein>
<proteinExistence type="inferred from homology"/>
<evidence type="ECO:0000259" key="4">
    <source>
        <dbReference type="Pfam" id="PF02731"/>
    </source>
</evidence>
<feature type="compositionally biased region" description="Basic and acidic residues" evidence="3">
    <location>
        <begin position="365"/>
        <end position="452"/>
    </location>
</feature>
<dbReference type="InterPro" id="IPR017862">
    <property type="entry name" value="SKI-int_prot_SKIP"/>
</dbReference>
<name>A0A061S7N1_9CHLO</name>
<dbReference type="GO" id="GO:0005681">
    <property type="term" value="C:spliceosomal complex"/>
    <property type="evidence" value="ECO:0007669"/>
    <property type="project" value="InterPro"/>
</dbReference>
<dbReference type="InterPro" id="IPR004015">
    <property type="entry name" value="SKI-int_prot_SKIP_SNW-dom"/>
</dbReference>
<evidence type="ECO:0000256" key="3">
    <source>
        <dbReference type="SAM" id="MobiDB-lite"/>
    </source>
</evidence>
<feature type="compositionally biased region" description="Polar residues" evidence="3">
    <location>
        <begin position="104"/>
        <end position="115"/>
    </location>
</feature>
<feature type="domain" description="SKI-interacting protein SKIP SNW" evidence="4">
    <location>
        <begin position="172"/>
        <end position="331"/>
    </location>
</feature>
<feature type="region of interest" description="Disordered" evidence="3">
    <location>
        <begin position="104"/>
        <end position="142"/>
    </location>
</feature>
<evidence type="ECO:0000313" key="5">
    <source>
        <dbReference type="EMBL" id="JAC81137.1"/>
    </source>
</evidence>
<dbReference type="Pfam" id="PF02731">
    <property type="entry name" value="SKIP_SNW"/>
    <property type="match status" value="1"/>
</dbReference>
<feature type="region of interest" description="Disordered" evidence="3">
    <location>
        <begin position="1"/>
        <end position="75"/>
    </location>
</feature>
<accession>A0A061S7N1</accession>
<feature type="compositionally biased region" description="Gly residues" evidence="3">
    <location>
        <begin position="590"/>
        <end position="601"/>
    </location>
</feature>
<sequence>MSFVQTLPSPRHDYSGIRTAPPAGTPVAAQEIRRAPPPYGSRRGFVPKKVDDFGDGGAFPEIHVPQYPLNMGRPEDAGRGTKTLALTMDAKGETNYDAVVKQGQNAKKNVHSTPDQLVPKPELAAREGSERPSSEEEAETKQATLEALDKVITSKIQAAQPKTVPKQPGGPTYISYTPSQQGPQYNSGAKQRIIKMQDMPVDPLEPPKFRHKKVPRAGGSPPVPVMHSPPRAVTVKDQQEWKIPPCISNWKNPKGYTIPLDKRLAADGRGLQEVQINDNFAKLSEALYIAEQKAREAVEMRSKIQREIHAKEKEKKEAELRELAQRARMERAGVSAGGGVAARVDSERAPAAAGGQDSDSDMDYEDHRAPDRPSRREAPARREPRGDVDREEDREHRRERESREEREERRARDDIREERRRERERERRLEAKDAKGFKRSKLTRDRDRDISERMALGQANVSRAGGETMYDARLFNQEGGTASNLAAEDQYNIYDRPLFADRGSSLYKAGRRGGDGDDGDDEGVNTARFKPDRGFKGADVSGGPRDKPVEFERNANEEDPFGLGMLMDDVKGKKKGALDGIGSRGRMSAGAGGAGGSGGEGRSGRRMDFQSSGRH</sequence>
<feature type="region of interest" description="Disordered" evidence="3">
    <location>
        <begin position="200"/>
        <end position="232"/>
    </location>
</feature>